<evidence type="ECO:0000256" key="12">
    <source>
        <dbReference type="RuleBase" id="RU362081"/>
    </source>
</evidence>
<dbReference type="GO" id="GO:0043682">
    <property type="term" value="F:P-type divalent copper transporter activity"/>
    <property type="evidence" value="ECO:0007669"/>
    <property type="project" value="TreeGrafter"/>
</dbReference>
<protein>
    <recommendedName>
        <fullName evidence="11">Cation-transporting P-type ATPase B</fullName>
    </recommendedName>
</protein>
<comment type="subcellular location">
    <subcellularLocation>
        <location evidence="1">Cell membrane</location>
        <topology evidence="1">Multi-pass membrane protein</topology>
    </subcellularLocation>
</comment>
<dbReference type="PANTHER" id="PTHR43520:SF8">
    <property type="entry name" value="P-TYPE CU(+) TRANSPORTER"/>
    <property type="match status" value="1"/>
</dbReference>
<keyword evidence="8 12" id="KW-1133">Transmembrane helix</keyword>
<dbReference type="GO" id="GO:0055070">
    <property type="term" value="P:copper ion homeostasis"/>
    <property type="evidence" value="ECO:0007669"/>
    <property type="project" value="TreeGrafter"/>
</dbReference>
<dbReference type="InterPro" id="IPR023214">
    <property type="entry name" value="HAD_sf"/>
</dbReference>
<dbReference type="NCBIfam" id="TIGR01494">
    <property type="entry name" value="ATPase_P-type"/>
    <property type="match status" value="2"/>
</dbReference>
<feature type="transmembrane region" description="Helical" evidence="12">
    <location>
        <begin position="349"/>
        <end position="368"/>
    </location>
</feature>
<accession>A0A9W6HBG4</accession>
<dbReference type="CDD" id="cd00371">
    <property type="entry name" value="HMA"/>
    <property type="match status" value="1"/>
</dbReference>
<dbReference type="PROSITE" id="PS50846">
    <property type="entry name" value="HMA_2"/>
    <property type="match status" value="1"/>
</dbReference>
<dbReference type="SUPFAM" id="SSF56784">
    <property type="entry name" value="HAD-like"/>
    <property type="match status" value="1"/>
</dbReference>
<evidence type="ECO:0000256" key="8">
    <source>
        <dbReference type="ARBA" id="ARBA00022989"/>
    </source>
</evidence>
<dbReference type="SUPFAM" id="SSF81665">
    <property type="entry name" value="Calcium ATPase, transmembrane domain M"/>
    <property type="match status" value="1"/>
</dbReference>
<gene>
    <name evidence="14" type="ORF">GCM10017584_30380</name>
</gene>
<dbReference type="SFLD" id="SFLDS00003">
    <property type="entry name" value="Haloacid_Dehalogenase"/>
    <property type="match status" value="1"/>
</dbReference>
<dbReference type="CDD" id="cd02094">
    <property type="entry name" value="P-type_ATPase_Cu-like"/>
    <property type="match status" value="1"/>
</dbReference>
<dbReference type="SUPFAM" id="SSF81653">
    <property type="entry name" value="Calcium ATPase, transduction domain A"/>
    <property type="match status" value="1"/>
</dbReference>
<dbReference type="GO" id="GO:0016887">
    <property type="term" value="F:ATP hydrolysis activity"/>
    <property type="evidence" value="ECO:0007669"/>
    <property type="project" value="InterPro"/>
</dbReference>
<dbReference type="GO" id="GO:0005524">
    <property type="term" value="F:ATP binding"/>
    <property type="evidence" value="ECO:0007669"/>
    <property type="project" value="UniProtKB-UniRule"/>
</dbReference>
<dbReference type="AlphaFoldDB" id="A0A9W6HBG4"/>
<keyword evidence="5 12" id="KW-0547">Nucleotide-binding</keyword>
<feature type="domain" description="HMA" evidence="13">
    <location>
        <begin position="4"/>
        <end position="68"/>
    </location>
</feature>
<feature type="transmembrane region" description="Helical" evidence="12">
    <location>
        <begin position="191"/>
        <end position="211"/>
    </location>
</feature>
<dbReference type="PRINTS" id="PR00119">
    <property type="entry name" value="CATATPASE"/>
</dbReference>
<dbReference type="FunFam" id="2.70.150.10:FF:000002">
    <property type="entry name" value="Copper-transporting ATPase 1, putative"/>
    <property type="match status" value="1"/>
</dbReference>
<organism evidence="14 15">
    <name type="scientific">Leifsonia poae</name>
    <dbReference type="NCBI Taxonomy" id="110933"/>
    <lineage>
        <taxon>Bacteria</taxon>
        <taxon>Bacillati</taxon>
        <taxon>Actinomycetota</taxon>
        <taxon>Actinomycetes</taxon>
        <taxon>Micrococcales</taxon>
        <taxon>Microbacteriaceae</taxon>
        <taxon>Leifsonia</taxon>
    </lineage>
</organism>
<dbReference type="SFLD" id="SFLDG00002">
    <property type="entry name" value="C1.7:_P-type_atpase_like"/>
    <property type="match status" value="1"/>
</dbReference>
<comment type="catalytic activity">
    <reaction evidence="10">
        <text>ATP + H2O = ADP + phosphate + H(+)</text>
        <dbReference type="Rhea" id="RHEA:13065"/>
        <dbReference type="ChEBI" id="CHEBI:15377"/>
        <dbReference type="ChEBI" id="CHEBI:15378"/>
        <dbReference type="ChEBI" id="CHEBI:30616"/>
        <dbReference type="ChEBI" id="CHEBI:43474"/>
        <dbReference type="ChEBI" id="CHEBI:456216"/>
    </reaction>
</comment>
<dbReference type="InterPro" id="IPR017969">
    <property type="entry name" value="Heavy-metal-associated_CS"/>
</dbReference>
<feature type="transmembrane region" description="Helical" evidence="12">
    <location>
        <begin position="150"/>
        <end position="171"/>
    </location>
</feature>
<dbReference type="Proteomes" id="UP001142372">
    <property type="component" value="Unassembled WGS sequence"/>
</dbReference>
<dbReference type="PROSITE" id="PS00154">
    <property type="entry name" value="ATPASE_E1_E2"/>
    <property type="match status" value="1"/>
</dbReference>
<evidence type="ECO:0000256" key="3">
    <source>
        <dbReference type="ARBA" id="ARBA00022692"/>
    </source>
</evidence>
<feature type="transmembrane region" description="Helical" evidence="12">
    <location>
        <begin position="111"/>
        <end position="130"/>
    </location>
</feature>
<dbReference type="Pfam" id="PF00122">
    <property type="entry name" value="E1-E2_ATPase"/>
    <property type="match status" value="1"/>
</dbReference>
<keyword evidence="12" id="KW-1003">Cell membrane</keyword>
<evidence type="ECO:0000313" key="14">
    <source>
        <dbReference type="EMBL" id="GLJ77464.1"/>
    </source>
</evidence>
<evidence type="ECO:0000256" key="10">
    <source>
        <dbReference type="ARBA" id="ARBA00049360"/>
    </source>
</evidence>
<dbReference type="PRINTS" id="PR00943">
    <property type="entry name" value="CUATPASE"/>
</dbReference>
<dbReference type="InterPro" id="IPR018303">
    <property type="entry name" value="ATPase_P-typ_P_site"/>
</dbReference>
<dbReference type="InterPro" id="IPR036412">
    <property type="entry name" value="HAD-like_sf"/>
</dbReference>
<evidence type="ECO:0000256" key="4">
    <source>
        <dbReference type="ARBA" id="ARBA00022723"/>
    </source>
</evidence>
<evidence type="ECO:0000256" key="1">
    <source>
        <dbReference type="ARBA" id="ARBA00004651"/>
    </source>
</evidence>
<keyword evidence="4 12" id="KW-0479">Metal-binding</keyword>
<dbReference type="InterPro" id="IPR059000">
    <property type="entry name" value="ATPase_P-type_domA"/>
</dbReference>
<proteinExistence type="inferred from homology"/>
<evidence type="ECO:0000256" key="7">
    <source>
        <dbReference type="ARBA" id="ARBA00022967"/>
    </source>
</evidence>
<dbReference type="Gene3D" id="2.70.150.10">
    <property type="entry name" value="Calcium-transporting ATPase, cytoplasmic transduction domain A"/>
    <property type="match status" value="1"/>
</dbReference>
<dbReference type="Pfam" id="PF00702">
    <property type="entry name" value="Hydrolase"/>
    <property type="match status" value="1"/>
</dbReference>
<dbReference type="InterPro" id="IPR001757">
    <property type="entry name" value="P_typ_ATPase"/>
</dbReference>
<keyword evidence="15" id="KW-1185">Reference proteome</keyword>
<evidence type="ECO:0000313" key="15">
    <source>
        <dbReference type="Proteomes" id="UP001142372"/>
    </source>
</evidence>
<feature type="transmembrane region" description="Helical" evidence="12">
    <location>
        <begin position="693"/>
        <end position="710"/>
    </location>
</feature>
<dbReference type="PROSITE" id="PS01047">
    <property type="entry name" value="HMA_1"/>
    <property type="match status" value="1"/>
</dbReference>
<dbReference type="InterPro" id="IPR008250">
    <property type="entry name" value="ATPase_P-typ_transduc_dom_A_sf"/>
</dbReference>
<keyword evidence="3 12" id="KW-0812">Transmembrane</keyword>
<dbReference type="InterPro" id="IPR044492">
    <property type="entry name" value="P_typ_ATPase_HD_dom"/>
</dbReference>
<keyword evidence="7" id="KW-1278">Translocase</keyword>
<dbReference type="InterPro" id="IPR023298">
    <property type="entry name" value="ATPase_P-typ_TM_dom_sf"/>
</dbReference>
<evidence type="ECO:0000256" key="6">
    <source>
        <dbReference type="ARBA" id="ARBA00022840"/>
    </source>
</evidence>
<dbReference type="InterPro" id="IPR036163">
    <property type="entry name" value="HMA_dom_sf"/>
</dbReference>
<dbReference type="GO" id="GO:0005507">
    <property type="term" value="F:copper ion binding"/>
    <property type="evidence" value="ECO:0007669"/>
    <property type="project" value="TreeGrafter"/>
</dbReference>
<dbReference type="EMBL" id="BSEN01000015">
    <property type="protein sequence ID" value="GLJ77464.1"/>
    <property type="molecule type" value="Genomic_DNA"/>
</dbReference>
<feature type="transmembrane region" description="Helical" evidence="12">
    <location>
        <begin position="374"/>
        <end position="401"/>
    </location>
</feature>
<name>A0A9W6HBG4_9MICO</name>
<reference evidence="14" key="2">
    <citation type="submission" date="2023-01" db="EMBL/GenBank/DDBJ databases">
        <authorList>
            <person name="Sun Q."/>
            <person name="Evtushenko L."/>
        </authorList>
    </citation>
    <scope>NUCLEOTIDE SEQUENCE</scope>
    <source>
        <strain evidence="14">VKM Ac-1401</strain>
    </source>
</reference>
<dbReference type="RefSeq" id="WP_271178105.1">
    <property type="nucleotide sequence ID" value="NZ_BAAAJO010000003.1"/>
</dbReference>
<evidence type="ECO:0000256" key="11">
    <source>
        <dbReference type="ARBA" id="ARBA00074171"/>
    </source>
</evidence>
<reference evidence="14" key="1">
    <citation type="journal article" date="2014" name="Int. J. Syst. Evol. Microbiol.">
        <title>Complete genome sequence of Corynebacterium casei LMG S-19264T (=DSM 44701T), isolated from a smear-ripened cheese.</title>
        <authorList>
            <consortium name="US DOE Joint Genome Institute (JGI-PGF)"/>
            <person name="Walter F."/>
            <person name="Albersmeier A."/>
            <person name="Kalinowski J."/>
            <person name="Ruckert C."/>
        </authorList>
    </citation>
    <scope>NUCLEOTIDE SEQUENCE</scope>
    <source>
        <strain evidence="14">VKM Ac-1401</strain>
    </source>
</reference>
<keyword evidence="9 12" id="KW-0472">Membrane</keyword>
<keyword evidence="6 12" id="KW-0067">ATP-binding</keyword>
<dbReference type="PANTHER" id="PTHR43520">
    <property type="entry name" value="ATP7, ISOFORM B"/>
    <property type="match status" value="1"/>
</dbReference>
<feature type="transmembrane region" description="Helical" evidence="12">
    <location>
        <begin position="87"/>
        <end position="105"/>
    </location>
</feature>
<dbReference type="FunFam" id="3.30.70.100:FF:000005">
    <property type="entry name" value="Copper-exporting P-type ATPase A"/>
    <property type="match status" value="1"/>
</dbReference>
<dbReference type="SFLD" id="SFLDF00027">
    <property type="entry name" value="p-type_atpase"/>
    <property type="match status" value="1"/>
</dbReference>
<evidence type="ECO:0000256" key="2">
    <source>
        <dbReference type="ARBA" id="ARBA00006024"/>
    </source>
</evidence>
<dbReference type="SUPFAM" id="SSF55008">
    <property type="entry name" value="HMA, heavy metal-associated domain"/>
    <property type="match status" value="1"/>
</dbReference>
<evidence type="ECO:0000259" key="13">
    <source>
        <dbReference type="PROSITE" id="PS50846"/>
    </source>
</evidence>
<dbReference type="Gene3D" id="3.40.50.1000">
    <property type="entry name" value="HAD superfamily/HAD-like"/>
    <property type="match status" value="1"/>
</dbReference>
<feature type="transmembrane region" description="Helical" evidence="12">
    <location>
        <begin position="716"/>
        <end position="734"/>
    </location>
</feature>
<sequence length="740" mass="75177">MTVAELDLAIEGMTCASCVARVEKKLGRLDGVTASVNLATERARVSYPADLDPAALIAAVETAGYGATLIEPDAPAPAVSRGGGLRIRLLVSAALTVPIVLLAMVPAWQFWGWQWVSLVLATPVVLWGGWPFHRSTLVNLRHGAATMDTLVTLGTAAASLWSVGALVFGTAGELGMRHAFTLVAEPGAASGAVYFEVAAGVTTFLLLGRFIEERSKRRAGAALRDLLEAAAKHVTRLEPDGAETLVPIEALAVGDLFVVRPGEKIATDGTVVDGTAAVDASAMTGESVPVEVAQGDAVAGGTIALGGSLVVRATRVGRDTQLARMGAIVEQAQLGKAGIQRLADRISSIFVPIVIGLAVATFAIWMLAGGGTSAALSASIAVLIVACPCALGLATPTALLVGTGRASQLGILITGPEVLERVGRIDTVVFDKTGTLTTGRMSVDSVATAAGADAVEIVRLAAAVERGSEHPIGRAVARAASDNASDGLGSAPAVTGFRAIAGFGVTGTVEGRAVVVGRPDDVLRMLGTALDADLATAIEGIRASGATVVLVGVDGRVLAALSVSDPLRPDAVLAVSRIRSLGLEPMVLSGDHAATVRAVLAPLGIRNAIGGATPAGKAEEVVRLQGEGRIVAMVGDGVNDAAALAQADLGIAIGSGSDIAIEAGDLTLLRSDPVLVADAIRLSRATVRVIRGNLFWAFAYNVAALPIAALGLLNPMIAGAAMAFSSVFVVLNSLRLRRAV</sequence>
<dbReference type="Gene3D" id="3.30.70.100">
    <property type="match status" value="1"/>
</dbReference>
<dbReference type="InterPro" id="IPR027256">
    <property type="entry name" value="P-typ_ATPase_IB"/>
</dbReference>
<evidence type="ECO:0000256" key="9">
    <source>
        <dbReference type="ARBA" id="ARBA00023136"/>
    </source>
</evidence>
<dbReference type="GO" id="GO:0005886">
    <property type="term" value="C:plasma membrane"/>
    <property type="evidence" value="ECO:0007669"/>
    <property type="project" value="UniProtKB-SubCell"/>
</dbReference>
<dbReference type="Pfam" id="PF00403">
    <property type="entry name" value="HMA"/>
    <property type="match status" value="1"/>
</dbReference>
<dbReference type="InterPro" id="IPR006121">
    <property type="entry name" value="HMA_dom"/>
</dbReference>
<evidence type="ECO:0000256" key="5">
    <source>
        <dbReference type="ARBA" id="ARBA00022741"/>
    </source>
</evidence>
<comment type="similarity">
    <text evidence="2 12">Belongs to the cation transport ATPase (P-type) (TC 3.A.3) family. Type IB subfamily.</text>
</comment>
<comment type="caution">
    <text evidence="14">The sequence shown here is derived from an EMBL/GenBank/DDBJ whole genome shotgun (WGS) entry which is preliminary data.</text>
</comment>
<dbReference type="InterPro" id="IPR023299">
    <property type="entry name" value="ATPase_P-typ_cyto_dom_N"/>
</dbReference>
<dbReference type="Gene3D" id="3.40.1110.10">
    <property type="entry name" value="Calcium-transporting ATPase, cytoplasmic domain N"/>
    <property type="match status" value="1"/>
</dbReference>
<dbReference type="NCBIfam" id="TIGR01525">
    <property type="entry name" value="ATPase-IB_hvy"/>
    <property type="match status" value="1"/>
</dbReference>